<proteinExistence type="predicted"/>
<evidence type="ECO:0000313" key="3">
    <source>
        <dbReference type="Proteomes" id="UP001165283"/>
    </source>
</evidence>
<comment type="caution">
    <text evidence="2">The sequence shown here is derived from an EMBL/GenBank/DDBJ whole genome shotgun (WGS) entry which is preliminary data.</text>
</comment>
<dbReference type="RefSeq" id="WP_252445126.1">
    <property type="nucleotide sequence ID" value="NZ_JAGSOV010000073.1"/>
</dbReference>
<name>A0ABT1AAI9_9PSEU</name>
<evidence type="ECO:0000313" key="2">
    <source>
        <dbReference type="EMBL" id="MCO1659966.1"/>
    </source>
</evidence>
<protein>
    <recommendedName>
        <fullName evidence="4">Tn3 transposase DDE domain-containing protein</fullName>
    </recommendedName>
</protein>
<organism evidence="2 3">
    <name type="scientific">Pseudonocardia humida</name>
    <dbReference type="NCBI Taxonomy" id="2800819"/>
    <lineage>
        <taxon>Bacteria</taxon>
        <taxon>Bacillati</taxon>
        <taxon>Actinomycetota</taxon>
        <taxon>Actinomycetes</taxon>
        <taxon>Pseudonocardiales</taxon>
        <taxon>Pseudonocardiaceae</taxon>
        <taxon>Pseudonocardia</taxon>
    </lineage>
</organism>
<keyword evidence="3" id="KW-1185">Reference proteome</keyword>
<dbReference type="EMBL" id="JAGSOV010000073">
    <property type="protein sequence ID" value="MCO1659966.1"/>
    <property type="molecule type" value="Genomic_DNA"/>
</dbReference>
<evidence type="ECO:0000256" key="1">
    <source>
        <dbReference type="SAM" id="MobiDB-lite"/>
    </source>
</evidence>
<gene>
    <name evidence="2" type="ORF">KDL28_33400</name>
</gene>
<dbReference type="Proteomes" id="UP001165283">
    <property type="component" value="Unassembled WGS sequence"/>
</dbReference>
<sequence length="72" mass="8036">MDGSVTQEPDFTGLRAMYINCDFTNRNIAFMTHNLLHVASTVRRAGGFPAHGNLRTAWDTGSHPDNANPEYR</sequence>
<accession>A0ABT1AAI9</accession>
<evidence type="ECO:0008006" key="4">
    <source>
        <dbReference type="Google" id="ProtNLM"/>
    </source>
</evidence>
<feature type="region of interest" description="Disordered" evidence="1">
    <location>
        <begin position="53"/>
        <end position="72"/>
    </location>
</feature>
<reference evidence="2" key="1">
    <citation type="submission" date="2021-04" db="EMBL/GenBank/DDBJ databases">
        <title>Pseudonocardia sp. nov., isolated from sandy soil of mangrove forest.</title>
        <authorList>
            <person name="Zan Z."/>
            <person name="Huang R."/>
            <person name="Liu W."/>
        </authorList>
    </citation>
    <scope>NUCLEOTIDE SEQUENCE</scope>
    <source>
        <strain evidence="2">S2-4</strain>
    </source>
</reference>